<organism evidence="5 6">
    <name type="scientific">Actinophytocola glycyrrhizae</name>
    <dbReference type="NCBI Taxonomy" id="2044873"/>
    <lineage>
        <taxon>Bacteria</taxon>
        <taxon>Bacillati</taxon>
        <taxon>Actinomycetota</taxon>
        <taxon>Actinomycetes</taxon>
        <taxon>Pseudonocardiales</taxon>
        <taxon>Pseudonocardiaceae</taxon>
    </lineage>
</organism>
<reference evidence="6" key="1">
    <citation type="journal article" date="2019" name="Int. J. Syst. Evol. Microbiol.">
        <title>The Global Catalogue of Microorganisms (GCM) 10K type strain sequencing project: providing services to taxonomists for standard genome sequencing and annotation.</title>
        <authorList>
            <consortium name="The Broad Institute Genomics Platform"/>
            <consortium name="The Broad Institute Genome Sequencing Center for Infectious Disease"/>
            <person name="Wu L."/>
            <person name="Ma J."/>
        </authorList>
    </citation>
    <scope>NUCLEOTIDE SEQUENCE [LARGE SCALE GENOMIC DNA]</scope>
    <source>
        <strain evidence="6">ZS-22-S1</strain>
    </source>
</reference>
<dbReference type="PRINTS" id="PR00032">
    <property type="entry name" value="HTHARAC"/>
</dbReference>
<dbReference type="PANTHER" id="PTHR43280">
    <property type="entry name" value="ARAC-FAMILY TRANSCRIPTIONAL REGULATOR"/>
    <property type="match status" value="1"/>
</dbReference>
<keyword evidence="3" id="KW-0804">Transcription</keyword>
<evidence type="ECO:0000256" key="1">
    <source>
        <dbReference type="ARBA" id="ARBA00023015"/>
    </source>
</evidence>
<sequence>MATPRVFTTLSSALRTEARAGDDDGNTGEEDVAAGYLVVRSSGASAARMAIDAPSAPAREPAQIQLVMRASLPKYVPTRGVSLSFPECALRARPAGRSGTVLLTVSTAKLSISFAELRPLMFRPVPLDRSLQTLFAAAVSHLLVVSDSLDPHGIKPYLTGLAELVLRSALRTELNRADAIAIRRRDAVAHIREHLSDPALTAERIAEALFISRRRLYQLFDDGDGVSGRIRQLRIDRAKELLGDPAHAKRGIGEISKQCGFANAAHFSRTFRKVVGETPRDYRDKLLAE</sequence>
<dbReference type="InterPro" id="IPR009057">
    <property type="entry name" value="Homeodomain-like_sf"/>
</dbReference>
<dbReference type="Proteomes" id="UP001595859">
    <property type="component" value="Unassembled WGS sequence"/>
</dbReference>
<evidence type="ECO:0000313" key="6">
    <source>
        <dbReference type="Proteomes" id="UP001595859"/>
    </source>
</evidence>
<dbReference type="InterPro" id="IPR020449">
    <property type="entry name" value="Tscrpt_reg_AraC-type_HTH"/>
</dbReference>
<name>A0ABV9SFM5_9PSEU</name>
<dbReference type="EMBL" id="JBHSIS010000024">
    <property type="protein sequence ID" value="MFC4858714.1"/>
    <property type="molecule type" value="Genomic_DNA"/>
</dbReference>
<keyword evidence="2" id="KW-0238">DNA-binding</keyword>
<accession>A0ABV9SFM5</accession>
<dbReference type="PANTHER" id="PTHR43280:SF31">
    <property type="entry name" value="TRANSCRIPTIONAL REGULATORY PROTEIN"/>
    <property type="match status" value="1"/>
</dbReference>
<dbReference type="InterPro" id="IPR018060">
    <property type="entry name" value="HTH_AraC"/>
</dbReference>
<proteinExistence type="predicted"/>
<dbReference type="PROSITE" id="PS01124">
    <property type="entry name" value="HTH_ARAC_FAMILY_2"/>
    <property type="match status" value="1"/>
</dbReference>
<keyword evidence="6" id="KW-1185">Reference proteome</keyword>
<evidence type="ECO:0000256" key="3">
    <source>
        <dbReference type="ARBA" id="ARBA00023163"/>
    </source>
</evidence>
<dbReference type="SMART" id="SM00342">
    <property type="entry name" value="HTH_ARAC"/>
    <property type="match status" value="1"/>
</dbReference>
<protein>
    <submittedName>
        <fullName evidence="5">Helix-turn-helix domain-containing protein</fullName>
    </submittedName>
</protein>
<keyword evidence="1" id="KW-0805">Transcription regulation</keyword>
<evidence type="ECO:0000256" key="2">
    <source>
        <dbReference type="ARBA" id="ARBA00023125"/>
    </source>
</evidence>
<dbReference type="Pfam" id="PF12833">
    <property type="entry name" value="HTH_18"/>
    <property type="match status" value="1"/>
</dbReference>
<feature type="domain" description="HTH araC/xylS-type" evidence="4">
    <location>
        <begin position="185"/>
        <end position="285"/>
    </location>
</feature>
<dbReference type="RefSeq" id="WP_378061353.1">
    <property type="nucleotide sequence ID" value="NZ_JBHSIS010000024.1"/>
</dbReference>
<evidence type="ECO:0000313" key="5">
    <source>
        <dbReference type="EMBL" id="MFC4858714.1"/>
    </source>
</evidence>
<comment type="caution">
    <text evidence="5">The sequence shown here is derived from an EMBL/GenBank/DDBJ whole genome shotgun (WGS) entry which is preliminary data.</text>
</comment>
<gene>
    <name evidence="5" type="ORF">ACFPCV_34905</name>
</gene>
<dbReference type="SUPFAM" id="SSF46689">
    <property type="entry name" value="Homeodomain-like"/>
    <property type="match status" value="1"/>
</dbReference>
<dbReference type="Gene3D" id="1.10.10.60">
    <property type="entry name" value="Homeodomain-like"/>
    <property type="match status" value="1"/>
</dbReference>
<evidence type="ECO:0000259" key="4">
    <source>
        <dbReference type="PROSITE" id="PS01124"/>
    </source>
</evidence>